<comment type="subcellular location">
    <subcellularLocation>
        <location evidence="10">Cell inner membrane</location>
    </subcellularLocation>
    <subcellularLocation>
        <location evidence="2">Cell membrane</location>
        <topology evidence="2">Single-pass membrane protein</topology>
    </subcellularLocation>
</comment>
<dbReference type="GO" id="GO:0005886">
    <property type="term" value="C:plasma membrane"/>
    <property type="evidence" value="ECO:0007669"/>
    <property type="project" value="UniProtKB-SubCell"/>
</dbReference>
<dbReference type="InterPro" id="IPR005503">
    <property type="entry name" value="FliL"/>
</dbReference>
<evidence type="ECO:0000256" key="8">
    <source>
        <dbReference type="ARBA" id="ARBA00022989"/>
    </source>
</evidence>
<comment type="similarity">
    <text evidence="3 10">Belongs to the FliL family.</text>
</comment>
<evidence type="ECO:0000256" key="7">
    <source>
        <dbReference type="ARBA" id="ARBA00022779"/>
    </source>
</evidence>
<dbReference type="eggNOG" id="COG1580">
    <property type="taxonomic scope" value="Bacteria"/>
</dbReference>
<dbReference type="Pfam" id="PF03748">
    <property type="entry name" value="FliL"/>
    <property type="match status" value="1"/>
</dbReference>
<evidence type="ECO:0000256" key="1">
    <source>
        <dbReference type="ARBA" id="ARBA00002254"/>
    </source>
</evidence>
<keyword evidence="6 10" id="KW-0812">Transmembrane</keyword>
<keyword evidence="5 10" id="KW-0145">Chemotaxis</keyword>
<dbReference type="STRING" id="204773.HEAR0941"/>
<dbReference type="GO" id="GO:0071973">
    <property type="term" value="P:bacterial-type flagellum-dependent cell motility"/>
    <property type="evidence" value="ECO:0007669"/>
    <property type="project" value="InterPro"/>
</dbReference>
<dbReference type="KEGG" id="har:HEAR0941"/>
<keyword evidence="8 10" id="KW-1133">Transmembrane helix</keyword>
<gene>
    <name evidence="11" type="ordered locus">HEAR0941</name>
</gene>
<protein>
    <recommendedName>
        <fullName evidence="10">Flagellar protein FliL</fullName>
    </recommendedName>
</protein>
<evidence type="ECO:0000256" key="6">
    <source>
        <dbReference type="ARBA" id="ARBA00022692"/>
    </source>
</evidence>
<keyword evidence="4" id="KW-1003">Cell membrane</keyword>
<sequence>MATAKPRQTDTSVIILASVLAVVLVGIVAGWLYISYLARPVASSSFASFGPVVVRSSEFSIKATIAVQTRNEDASWVKNHKKELDFALQAALGNVDAHRVRTPEGVTYVQEMLRDAANKALNTTNIQEVLLTDFIVQGQ</sequence>
<evidence type="ECO:0000256" key="4">
    <source>
        <dbReference type="ARBA" id="ARBA00022475"/>
    </source>
</evidence>
<dbReference type="HOGENOM" id="CLU_1842368_0_0_4"/>
<dbReference type="OrthoDB" id="8777136at2"/>
<accession>A4G3N7</accession>
<evidence type="ECO:0000256" key="3">
    <source>
        <dbReference type="ARBA" id="ARBA00008281"/>
    </source>
</evidence>
<keyword evidence="7 10" id="KW-0283">Flagellar rotation</keyword>
<keyword evidence="10" id="KW-0997">Cell inner membrane</keyword>
<name>A4G3N7_HERAR</name>
<evidence type="ECO:0000313" key="12">
    <source>
        <dbReference type="Proteomes" id="UP000006697"/>
    </source>
</evidence>
<evidence type="ECO:0000256" key="10">
    <source>
        <dbReference type="RuleBase" id="RU364125"/>
    </source>
</evidence>
<keyword evidence="12" id="KW-1185">Reference proteome</keyword>
<organism evidence="11 12">
    <name type="scientific">Herminiimonas arsenicoxydans</name>
    <dbReference type="NCBI Taxonomy" id="204773"/>
    <lineage>
        <taxon>Bacteria</taxon>
        <taxon>Pseudomonadati</taxon>
        <taxon>Pseudomonadota</taxon>
        <taxon>Betaproteobacteria</taxon>
        <taxon>Burkholderiales</taxon>
        <taxon>Oxalobacteraceae</taxon>
        <taxon>Herminiimonas</taxon>
    </lineage>
</organism>
<evidence type="ECO:0000256" key="5">
    <source>
        <dbReference type="ARBA" id="ARBA00022500"/>
    </source>
</evidence>
<dbReference type="AlphaFoldDB" id="A4G3N7"/>
<feature type="transmembrane region" description="Helical" evidence="10">
    <location>
        <begin position="12"/>
        <end position="34"/>
    </location>
</feature>
<dbReference type="Proteomes" id="UP000006697">
    <property type="component" value="Chromosome"/>
</dbReference>
<keyword evidence="9 10" id="KW-0472">Membrane</keyword>
<evidence type="ECO:0000256" key="9">
    <source>
        <dbReference type="ARBA" id="ARBA00023136"/>
    </source>
</evidence>
<proteinExistence type="inferred from homology"/>
<evidence type="ECO:0000256" key="2">
    <source>
        <dbReference type="ARBA" id="ARBA00004162"/>
    </source>
</evidence>
<evidence type="ECO:0000313" key="11">
    <source>
        <dbReference type="EMBL" id="CAL61124.1"/>
    </source>
</evidence>
<dbReference type="GO" id="GO:0009425">
    <property type="term" value="C:bacterial-type flagellum basal body"/>
    <property type="evidence" value="ECO:0007669"/>
    <property type="project" value="InterPro"/>
</dbReference>
<reference evidence="11 12" key="1">
    <citation type="journal article" date="2007" name="PLoS Genet.">
        <title>A tale of two oxidation states: bacterial colonization of arsenic-rich environments.</title>
        <authorList>
            <person name="Muller D."/>
            <person name="Medigue C."/>
            <person name="Koechler S."/>
            <person name="Barbe V."/>
            <person name="Barakat M."/>
            <person name="Talla E."/>
            <person name="Bonnefoy V."/>
            <person name="Krin E."/>
            <person name="Arsene-Ploetze F."/>
            <person name="Carapito C."/>
            <person name="Chandler M."/>
            <person name="Cournoyer B."/>
            <person name="Cruveiller S."/>
            <person name="Dossat C."/>
            <person name="Duval S."/>
            <person name="Heymann M."/>
            <person name="Leize E."/>
            <person name="Lieutaud A."/>
            <person name="Lievremont D."/>
            <person name="Makita Y."/>
            <person name="Mangenot S."/>
            <person name="Nitschke W."/>
            <person name="Ortet P."/>
            <person name="Perdrial N."/>
            <person name="Schoepp B."/>
            <person name="Siguier N."/>
            <person name="Simeonova D.D."/>
            <person name="Rouy Z."/>
            <person name="Segurens B."/>
            <person name="Turlin E."/>
            <person name="Vallenet D."/>
            <person name="Van Dorsselaer A."/>
            <person name="Weiss S."/>
            <person name="Weissenbach J."/>
            <person name="Lett M.C."/>
            <person name="Danchin A."/>
            <person name="Bertin P.N."/>
        </authorList>
    </citation>
    <scope>NUCLEOTIDE SEQUENCE [LARGE SCALE GENOMIC DNA]</scope>
    <source>
        <strain evidence="12">ULPAs1</strain>
    </source>
</reference>
<dbReference type="GO" id="GO:0006935">
    <property type="term" value="P:chemotaxis"/>
    <property type="evidence" value="ECO:0007669"/>
    <property type="project" value="UniProtKB-KW"/>
</dbReference>
<dbReference type="EMBL" id="CU207211">
    <property type="protein sequence ID" value="CAL61124.1"/>
    <property type="molecule type" value="Genomic_DNA"/>
</dbReference>
<comment type="function">
    <text evidence="1 10">Controls the rotational direction of flagella during chemotaxis.</text>
</comment>